<protein>
    <submittedName>
        <fullName evidence="2">F-box/LRR-repeat protein</fullName>
    </submittedName>
</protein>
<comment type="caution">
    <text evidence="2">The sequence shown here is derived from an EMBL/GenBank/DDBJ whole genome shotgun (WGS) entry which is preliminary data.</text>
</comment>
<name>A0A392PKI0_9FABA</name>
<feature type="domain" description="At1g61320/AtMIF1 LRR" evidence="1">
    <location>
        <begin position="37"/>
        <end position="148"/>
    </location>
</feature>
<dbReference type="EMBL" id="LXQA010082258">
    <property type="protein sequence ID" value="MCI11970.1"/>
    <property type="molecule type" value="Genomic_DNA"/>
</dbReference>
<proteinExistence type="predicted"/>
<dbReference type="Gene3D" id="3.80.10.10">
    <property type="entry name" value="Ribonuclease Inhibitor"/>
    <property type="match status" value="1"/>
</dbReference>
<dbReference type="PANTHER" id="PTHR34145">
    <property type="entry name" value="OS02G0105600 PROTEIN"/>
    <property type="match status" value="1"/>
</dbReference>
<feature type="non-terminal residue" evidence="2">
    <location>
        <position position="204"/>
    </location>
</feature>
<evidence type="ECO:0000313" key="3">
    <source>
        <dbReference type="Proteomes" id="UP000265520"/>
    </source>
</evidence>
<dbReference type="InterPro" id="IPR055357">
    <property type="entry name" value="LRR_At1g61320_AtMIF1"/>
</dbReference>
<sequence length="204" mass="23300">MLKIVDVSGIQDVSIDAPSLEYLCYRPNNDFDAPFKIDFDRCRNLKELRMWSVKGTFFTNKWFLELFPKFPFLESLNLDNCKMAERIDISSVRLEVLELLDCSNLKEVNIDAPNLLSCEYRGEGVSESTISFSRNSNQLEVNIQTHIEYVDLCNFREFVKNIKPNNVLTSLSLYIGGALNVDQDALDPVGLQVSSPLPRIKHLA</sequence>
<evidence type="ECO:0000259" key="1">
    <source>
        <dbReference type="Pfam" id="PF23622"/>
    </source>
</evidence>
<organism evidence="2 3">
    <name type="scientific">Trifolium medium</name>
    <dbReference type="NCBI Taxonomy" id="97028"/>
    <lineage>
        <taxon>Eukaryota</taxon>
        <taxon>Viridiplantae</taxon>
        <taxon>Streptophyta</taxon>
        <taxon>Embryophyta</taxon>
        <taxon>Tracheophyta</taxon>
        <taxon>Spermatophyta</taxon>
        <taxon>Magnoliopsida</taxon>
        <taxon>eudicotyledons</taxon>
        <taxon>Gunneridae</taxon>
        <taxon>Pentapetalae</taxon>
        <taxon>rosids</taxon>
        <taxon>fabids</taxon>
        <taxon>Fabales</taxon>
        <taxon>Fabaceae</taxon>
        <taxon>Papilionoideae</taxon>
        <taxon>50 kb inversion clade</taxon>
        <taxon>NPAAA clade</taxon>
        <taxon>Hologalegina</taxon>
        <taxon>IRL clade</taxon>
        <taxon>Trifolieae</taxon>
        <taxon>Trifolium</taxon>
    </lineage>
</organism>
<accession>A0A392PKI0</accession>
<dbReference type="AlphaFoldDB" id="A0A392PKI0"/>
<dbReference type="InterPro" id="IPR032675">
    <property type="entry name" value="LRR_dom_sf"/>
</dbReference>
<dbReference type="Proteomes" id="UP000265520">
    <property type="component" value="Unassembled WGS sequence"/>
</dbReference>
<keyword evidence="3" id="KW-1185">Reference proteome</keyword>
<dbReference type="Pfam" id="PF23622">
    <property type="entry name" value="LRR_At1g61320_AtMIF1"/>
    <property type="match status" value="1"/>
</dbReference>
<dbReference type="PANTHER" id="PTHR34145:SF28">
    <property type="entry name" value="F-BOX DOMAIN-CONTAINING PROTEIN"/>
    <property type="match status" value="1"/>
</dbReference>
<evidence type="ECO:0000313" key="2">
    <source>
        <dbReference type="EMBL" id="MCI11970.1"/>
    </source>
</evidence>
<reference evidence="2 3" key="1">
    <citation type="journal article" date="2018" name="Front. Plant Sci.">
        <title>Red Clover (Trifolium pratense) and Zigzag Clover (T. medium) - A Picture of Genomic Similarities and Differences.</title>
        <authorList>
            <person name="Dluhosova J."/>
            <person name="Istvanek J."/>
            <person name="Nedelnik J."/>
            <person name="Repkova J."/>
        </authorList>
    </citation>
    <scope>NUCLEOTIDE SEQUENCE [LARGE SCALE GENOMIC DNA]</scope>
    <source>
        <strain evidence="3">cv. 10/8</strain>
        <tissue evidence="2">Leaf</tissue>
    </source>
</reference>
<dbReference type="InterPro" id="IPR053772">
    <property type="entry name" value="At1g61320/At1g61330-like"/>
</dbReference>
<dbReference type="SUPFAM" id="SSF52047">
    <property type="entry name" value="RNI-like"/>
    <property type="match status" value="1"/>
</dbReference>